<dbReference type="InterPro" id="IPR014756">
    <property type="entry name" value="Ig_E-set"/>
</dbReference>
<feature type="domain" description="Moybdenum cofactor oxidoreductase dimerisation" evidence="7">
    <location>
        <begin position="321"/>
        <end position="430"/>
    </location>
</feature>
<organism evidence="8 9">
    <name type="scientific">Streptomyces vastus</name>
    <dbReference type="NCBI Taxonomy" id="285451"/>
    <lineage>
        <taxon>Bacteria</taxon>
        <taxon>Bacillati</taxon>
        <taxon>Actinomycetota</taxon>
        <taxon>Actinomycetes</taxon>
        <taxon>Kitasatosporales</taxon>
        <taxon>Streptomycetaceae</taxon>
        <taxon>Streptomyces</taxon>
    </lineage>
</organism>
<dbReference type="EMBL" id="BAAASJ010000033">
    <property type="protein sequence ID" value="GAA2636639.1"/>
    <property type="molecule type" value="Genomic_DNA"/>
</dbReference>
<dbReference type="RefSeq" id="WP_344390906.1">
    <property type="nucleotide sequence ID" value="NZ_BAAASJ010000033.1"/>
</dbReference>
<dbReference type="SUPFAM" id="SSF81296">
    <property type="entry name" value="E set domains"/>
    <property type="match status" value="1"/>
</dbReference>
<dbReference type="PANTHER" id="PTHR19372">
    <property type="entry name" value="SULFITE REDUCTASE"/>
    <property type="match status" value="1"/>
</dbReference>
<evidence type="ECO:0000256" key="4">
    <source>
        <dbReference type="ARBA" id="ARBA00023002"/>
    </source>
</evidence>
<comment type="cofactor">
    <cofactor evidence="1">
        <name>Mo-molybdopterin</name>
        <dbReference type="ChEBI" id="CHEBI:71302"/>
    </cofactor>
</comment>
<dbReference type="CDD" id="cd02110">
    <property type="entry name" value="SO_family_Moco_dimer"/>
    <property type="match status" value="1"/>
</dbReference>
<dbReference type="InterPro" id="IPR005066">
    <property type="entry name" value="MoCF_OxRdtse_dimer"/>
</dbReference>
<evidence type="ECO:0000259" key="6">
    <source>
        <dbReference type="Pfam" id="PF00174"/>
    </source>
</evidence>
<evidence type="ECO:0000256" key="5">
    <source>
        <dbReference type="SAM" id="MobiDB-lite"/>
    </source>
</evidence>
<dbReference type="PRINTS" id="PR00407">
    <property type="entry name" value="EUMOPTERIN"/>
</dbReference>
<evidence type="ECO:0000259" key="7">
    <source>
        <dbReference type="Pfam" id="PF03404"/>
    </source>
</evidence>
<keyword evidence="2" id="KW-0500">Molybdenum</keyword>
<dbReference type="SUPFAM" id="SSF56524">
    <property type="entry name" value="Oxidoreductase molybdopterin-binding domain"/>
    <property type="match status" value="1"/>
</dbReference>
<dbReference type="Gene3D" id="2.60.40.650">
    <property type="match status" value="1"/>
</dbReference>
<sequence>MDARDVQTERDGQAERIVPHDGPLGDAHASVEHAGDAHAADAHISALRAVSAPSRVAEPAEGISAEELALAARNHGLPLEALRYDVTPPGLHYVLVHYDIPTVDAARADDWTLTVRGRVRTQLSLDMTTLRSFPAVTHRVTMECAGNGRARLTPRPVSQPWLVEAVGTADWTGVPLRTLLAEAEVEPDAVEAVFTGADHGVERGVEQDYQRSLPLADATADDPEVLVAYEMNGAPLPPQHGHPVRLVVPGWYGMAHVKWLRDIALTDTPFTGFQQAVAYRYRRSADNPDDPGEPVTRIAPRALMIPPGFPDFMSRTRVVRPGPVQLEGRAWSGHAPVTKVEVSTDDGETWTEAGLEDGREGRDRHDGRDGRDGPKGSAWVWRSWRTTWEATPGTHVLAARATDAAGHTQPLDQPWNRGGFGNNLVQRIPVICLPRGD</sequence>
<keyword evidence="4" id="KW-0560">Oxidoreductase</keyword>
<proteinExistence type="predicted"/>
<dbReference type="PANTHER" id="PTHR19372:SF7">
    <property type="entry name" value="SULFITE OXIDASE, MITOCHONDRIAL"/>
    <property type="match status" value="1"/>
</dbReference>
<feature type="compositionally biased region" description="Basic and acidic residues" evidence="5">
    <location>
        <begin position="1"/>
        <end position="19"/>
    </location>
</feature>
<accession>A0ABN3QVU4</accession>
<name>A0ABN3QVU4_9ACTN</name>
<protein>
    <submittedName>
        <fullName evidence="8">Sulfite oxidase</fullName>
    </submittedName>
</protein>
<reference evidence="8 9" key="1">
    <citation type="journal article" date="2019" name="Int. J. Syst. Evol. Microbiol.">
        <title>The Global Catalogue of Microorganisms (GCM) 10K type strain sequencing project: providing services to taxonomists for standard genome sequencing and annotation.</title>
        <authorList>
            <consortium name="The Broad Institute Genomics Platform"/>
            <consortium name="The Broad Institute Genome Sequencing Center for Infectious Disease"/>
            <person name="Wu L."/>
            <person name="Ma J."/>
        </authorList>
    </citation>
    <scope>NUCLEOTIDE SEQUENCE [LARGE SCALE GENOMIC DNA]</scope>
    <source>
        <strain evidence="8 9">JCM 4524</strain>
    </source>
</reference>
<evidence type="ECO:0000313" key="8">
    <source>
        <dbReference type="EMBL" id="GAA2636639.1"/>
    </source>
</evidence>
<evidence type="ECO:0000313" key="9">
    <source>
        <dbReference type="Proteomes" id="UP001500151"/>
    </source>
</evidence>
<keyword evidence="9" id="KW-1185">Reference proteome</keyword>
<keyword evidence="3" id="KW-0479">Metal-binding</keyword>
<dbReference type="InterPro" id="IPR036374">
    <property type="entry name" value="OxRdtase_Mopterin-bd_sf"/>
</dbReference>
<feature type="compositionally biased region" description="Basic and acidic residues" evidence="5">
    <location>
        <begin position="356"/>
        <end position="374"/>
    </location>
</feature>
<comment type="caution">
    <text evidence="8">The sequence shown here is derived from an EMBL/GenBank/DDBJ whole genome shotgun (WGS) entry which is preliminary data.</text>
</comment>
<dbReference type="Proteomes" id="UP001500151">
    <property type="component" value="Unassembled WGS sequence"/>
</dbReference>
<dbReference type="InterPro" id="IPR000572">
    <property type="entry name" value="OxRdtase_Mopterin-bd_dom"/>
</dbReference>
<gene>
    <name evidence="8" type="ORF">GCM10010307_33660</name>
</gene>
<dbReference type="InterPro" id="IPR008335">
    <property type="entry name" value="Mopterin_OxRdtase_euk"/>
</dbReference>
<evidence type="ECO:0000256" key="2">
    <source>
        <dbReference type="ARBA" id="ARBA00022505"/>
    </source>
</evidence>
<feature type="region of interest" description="Disordered" evidence="5">
    <location>
        <begin position="339"/>
        <end position="376"/>
    </location>
</feature>
<dbReference type="Pfam" id="PF03404">
    <property type="entry name" value="Mo-co_dimer"/>
    <property type="match status" value="1"/>
</dbReference>
<dbReference type="Pfam" id="PF00174">
    <property type="entry name" value="Oxidored_molyb"/>
    <property type="match status" value="1"/>
</dbReference>
<feature type="region of interest" description="Disordered" evidence="5">
    <location>
        <begin position="1"/>
        <end position="29"/>
    </location>
</feature>
<evidence type="ECO:0000256" key="3">
    <source>
        <dbReference type="ARBA" id="ARBA00022723"/>
    </source>
</evidence>
<feature type="domain" description="Oxidoreductase molybdopterin-binding" evidence="6">
    <location>
        <begin position="99"/>
        <end position="273"/>
    </location>
</feature>
<dbReference type="Gene3D" id="3.90.420.10">
    <property type="entry name" value="Oxidoreductase, molybdopterin-binding domain"/>
    <property type="match status" value="1"/>
</dbReference>
<evidence type="ECO:0000256" key="1">
    <source>
        <dbReference type="ARBA" id="ARBA00001924"/>
    </source>
</evidence>